<accession>A0AAW0AGE1</accession>
<reference evidence="1 2" key="1">
    <citation type="journal article" date="2024" name="J Genomics">
        <title>Draft genome sequencing and assembly of Favolaschia claudopus CIRM-BRFM 2984 isolated from oak limbs.</title>
        <authorList>
            <person name="Navarro D."/>
            <person name="Drula E."/>
            <person name="Chaduli D."/>
            <person name="Cazenave R."/>
            <person name="Ahrendt S."/>
            <person name="Wang J."/>
            <person name="Lipzen A."/>
            <person name="Daum C."/>
            <person name="Barry K."/>
            <person name="Grigoriev I.V."/>
            <person name="Favel A."/>
            <person name="Rosso M.N."/>
            <person name="Martin F."/>
        </authorList>
    </citation>
    <scope>NUCLEOTIDE SEQUENCE [LARGE SCALE GENOMIC DNA]</scope>
    <source>
        <strain evidence="1 2">CIRM-BRFM 2984</strain>
    </source>
</reference>
<organism evidence="1 2">
    <name type="scientific">Favolaschia claudopus</name>
    <dbReference type="NCBI Taxonomy" id="2862362"/>
    <lineage>
        <taxon>Eukaryota</taxon>
        <taxon>Fungi</taxon>
        <taxon>Dikarya</taxon>
        <taxon>Basidiomycota</taxon>
        <taxon>Agaricomycotina</taxon>
        <taxon>Agaricomycetes</taxon>
        <taxon>Agaricomycetidae</taxon>
        <taxon>Agaricales</taxon>
        <taxon>Marasmiineae</taxon>
        <taxon>Mycenaceae</taxon>
        <taxon>Favolaschia</taxon>
    </lineage>
</organism>
<protein>
    <submittedName>
        <fullName evidence="1">Uncharacterized protein</fullName>
    </submittedName>
</protein>
<evidence type="ECO:0000313" key="2">
    <source>
        <dbReference type="Proteomes" id="UP001362999"/>
    </source>
</evidence>
<gene>
    <name evidence="1" type="ORF">R3P38DRAFT_2792194</name>
</gene>
<dbReference type="Proteomes" id="UP001362999">
    <property type="component" value="Unassembled WGS sequence"/>
</dbReference>
<sequence>MTQPLLCRNNVRFEQLPGNATIFGRNQSAEVLRPGLMRRHLVSLLPPTTNRTSRRFLSNIPSLLPLLFELASSATDSIGLPPSGPHLCSRWAQWLLKLSSNSTGPQLPILYSTRLRQCPNTSFLRHRRPTLSLSFVALKRREAASTQQLSRQIPTPQTQINVPSLSISTLSPFSTPRSGAGRLAPTSEVEGFIITVAAAAAAQRRTLLTIQIDVPRAGRMLVNVAAVAAAPRSGANLCLCTSPSAERRLSQDLTIQIVVRRLTMVYIGERGHTADRRPPRDDRRRASKLVLSGNSDIQYTTNRRPPHRQLLYGIVVPREGYIADIDYTTYRRPASGVLAEIDFNVEISTLRRLQIGKLSILRTEEPVNLQDSTRTAVSVDFVEFRPKEALADFKYAPHRVLERFLAQRYARGLQIGAVYSVEFQYIDFDFKTTRKSAS</sequence>
<name>A0AAW0AGE1_9AGAR</name>
<keyword evidence="2" id="KW-1185">Reference proteome</keyword>
<dbReference type="EMBL" id="JAWWNJ010000069">
    <property type="protein sequence ID" value="KAK7008102.1"/>
    <property type="molecule type" value="Genomic_DNA"/>
</dbReference>
<evidence type="ECO:0000313" key="1">
    <source>
        <dbReference type="EMBL" id="KAK7008102.1"/>
    </source>
</evidence>
<comment type="caution">
    <text evidence="1">The sequence shown here is derived from an EMBL/GenBank/DDBJ whole genome shotgun (WGS) entry which is preliminary data.</text>
</comment>
<proteinExistence type="predicted"/>
<dbReference type="AlphaFoldDB" id="A0AAW0AGE1"/>